<name>A0A9W7L850_9STRA</name>
<dbReference type="Proteomes" id="UP001165065">
    <property type="component" value="Unassembled WGS sequence"/>
</dbReference>
<dbReference type="EMBL" id="BRYA01000111">
    <property type="protein sequence ID" value="GMI39777.1"/>
    <property type="molecule type" value="Genomic_DNA"/>
</dbReference>
<protein>
    <submittedName>
        <fullName evidence="2">Uncharacterized protein</fullName>
    </submittedName>
</protein>
<feature type="region of interest" description="Disordered" evidence="1">
    <location>
        <begin position="551"/>
        <end position="624"/>
    </location>
</feature>
<feature type="region of interest" description="Disordered" evidence="1">
    <location>
        <begin position="476"/>
        <end position="507"/>
    </location>
</feature>
<reference evidence="3" key="1">
    <citation type="journal article" date="2023" name="Commun. Biol.">
        <title>Genome analysis of Parmales, the sister group of diatoms, reveals the evolutionary specialization of diatoms from phago-mixotrophs to photoautotrophs.</title>
        <authorList>
            <person name="Ban H."/>
            <person name="Sato S."/>
            <person name="Yoshikawa S."/>
            <person name="Yamada K."/>
            <person name="Nakamura Y."/>
            <person name="Ichinomiya M."/>
            <person name="Sato N."/>
            <person name="Blanc-Mathieu R."/>
            <person name="Endo H."/>
            <person name="Kuwata A."/>
            <person name="Ogata H."/>
        </authorList>
    </citation>
    <scope>NUCLEOTIDE SEQUENCE [LARGE SCALE GENOMIC DNA]</scope>
</reference>
<evidence type="ECO:0000313" key="3">
    <source>
        <dbReference type="Proteomes" id="UP001165065"/>
    </source>
</evidence>
<feature type="compositionally biased region" description="Basic and acidic residues" evidence="1">
    <location>
        <begin position="608"/>
        <end position="624"/>
    </location>
</feature>
<comment type="caution">
    <text evidence="2">The sequence shown here is derived from an EMBL/GenBank/DDBJ whole genome shotgun (WGS) entry which is preliminary data.</text>
</comment>
<evidence type="ECO:0000313" key="2">
    <source>
        <dbReference type="EMBL" id="GMI39777.1"/>
    </source>
</evidence>
<dbReference type="InterPro" id="IPR016181">
    <property type="entry name" value="Acyl_CoA_acyltransferase"/>
</dbReference>
<feature type="region of interest" description="Disordered" evidence="1">
    <location>
        <begin position="156"/>
        <end position="183"/>
    </location>
</feature>
<proteinExistence type="predicted"/>
<dbReference type="SUPFAM" id="SSF55729">
    <property type="entry name" value="Acyl-CoA N-acyltransferases (Nat)"/>
    <property type="match status" value="1"/>
</dbReference>
<sequence length="624" mass="68899">MPARSSGYIPTSFIESASLQKVAIAINYKDYTTSDTDTDYRREIDAKYGAPVDLATQVALASSSTSSSGNPKIGGGGGSYWAKPAKSRGTRNTMARITGQDLVDKRKKVGEEVEQGVKEKVKYDLSKTPTFNRYGFHSLLGPSGSVLPTVSNGLLHTGVKGKGGGKKIGGNKKKKKKKKKGLSTGTVSSSIWYPSTREEWDDCVSEMTALCSQAAYRRAIRSSSKISAPLSELYIRERVDIDEPLRGFQIRDDVTGYLQGFAMWTTFTTWTPYFCWCSTHPQSGMKGQGGNKGQVWDVENVLGAALEAHERMGDPKGQGVVWPKLAEISLVGGLGCGDILVTLALDSLSSSTHYSHAVLQATPSSLSFYERFGFCRVGAVARYEGPHQGVVGYRHWTYADEKHLKKHGGPSYMMALSLKEYRERRRRVGGREELGELVGRHKVEEKPVIRLVKEGQVEKVFGPKYSDFDREVQKHKGFVAPKPKPKEKKKAPPALAESGEPPKKRRRLPDIWMAVPLVENTVTVRRVNKYTASKMAGSGERNVRFERKAKKEGMAKAEQQLQQLNGGRQMKKEKGGTETGMVMGIRGTGSKGKGGEEEEQICKRNKRRGETNKRRSPRTGECDV</sequence>
<dbReference type="OrthoDB" id="205046at2759"/>
<organism evidence="2 3">
    <name type="scientific">Triparma columacea</name>
    <dbReference type="NCBI Taxonomy" id="722753"/>
    <lineage>
        <taxon>Eukaryota</taxon>
        <taxon>Sar</taxon>
        <taxon>Stramenopiles</taxon>
        <taxon>Ochrophyta</taxon>
        <taxon>Bolidophyceae</taxon>
        <taxon>Parmales</taxon>
        <taxon>Triparmaceae</taxon>
        <taxon>Triparma</taxon>
    </lineage>
</organism>
<gene>
    <name evidence="2" type="ORF">TrCOL_g3928</name>
</gene>
<evidence type="ECO:0000256" key="1">
    <source>
        <dbReference type="SAM" id="MobiDB-lite"/>
    </source>
</evidence>
<keyword evidence="3" id="KW-1185">Reference proteome</keyword>
<feature type="compositionally biased region" description="Basic residues" evidence="1">
    <location>
        <begin position="163"/>
        <end position="181"/>
    </location>
</feature>
<accession>A0A9W7L850</accession>
<dbReference type="AlphaFoldDB" id="A0A9W7L850"/>
<feature type="compositionally biased region" description="Basic residues" evidence="1">
    <location>
        <begin position="476"/>
        <end position="491"/>
    </location>
</feature>
<feature type="region of interest" description="Disordered" evidence="1">
    <location>
        <begin position="63"/>
        <end position="91"/>
    </location>
</feature>